<feature type="compositionally biased region" description="Polar residues" evidence="1">
    <location>
        <begin position="101"/>
        <end position="121"/>
    </location>
</feature>
<evidence type="ECO:0000256" key="1">
    <source>
        <dbReference type="SAM" id="MobiDB-lite"/>
    </source>
</evidence>
<dbReference type="EMBL" id="SSTE01018604">
    <property type="protein sequence ID" value="KAA0038850.1"/>
    <property type="molecule type" value="Genomic_DNA"/>
</dbReference>
<dbReference type="SUPFAM" id="SSF56672">
    <property type="entry name" value="DNA/RNA polymerases"/>
    <property type="match status" value="1"/>
</dbReference>
<dbReference type="PANTHER" id="PTHR37984:SF5">
    <property type="entry name" value="PROTEIN NYNRIN-LIKE"/>
    <property type="match status" value="1"/>
</dbReference>
<dbReference type="InterPro" id="IPR050951">
    <property type="entry name" value="Retrovirus_Pol_polyprotein"/>
</dbReference>
<dbReference type="PANTHER" id="PTHR37984">
    <property type="entry name" value="PROTEIN CBG26694"/>
    <property type="match status" value="1"/>
</dbReference>
<dbReference type="GO" id="GO:0003676">
    <property type="term" value="F:nucleic acid binding"/>
    <property type="evidence" value="ECO:0007669"/>
    <property type="project" value="InterPro"/>
</dbReference>
<comment type="caution">
    <text evidence="2">The sequence shown here is derived from an EMBL/GenBank/DDBJ whole genome shotgun (WGS) entry which is preliminary data.</text>
</comment>
<dbReference type="CDD" id="cd00303">
    <property type="entry name" value="retropepsin_like"/>
    <property type="match status" value="1"/>
</dbReference>
<dbReference type="SUPFAM" id="SSF53098">
    <property type="entry name" value="Ribonuclease H-like"/>
    <property type="match status" value="1"/>
</dbReference>
<proteinExistence type="predicted"/>
<dbReference type="InterPro" id="IPR012337">
    <property type="entry name" value="RNaseH-like_sf"/>
</dbReference>
<reference evidence="2 3" key="1">
    <citation type="submission" date="2019-08" db="EMBL/GenBank/DDBJ databases">
        <title>Draft genome sequences of two oriental melons (Cucumis melo L. var makuwa).</title>
        <authorList>
            <person name="Kwon S.-Y."/>
        </authorList>
    </citation>
    <scope>NUCLEOTIDE SEQUENCE [LARGE SCALE GENOMIC DNA]</scope>
    <source>
        <strain evidence="3">cv. SW 3</strain>
        <tissue evidence="2">Leaf</tissue>
    </source>
</reference>
<dbReference type="InterPro" id="IPR043502">
    <property type="entry name" value="DNA/RNA_pol_sf"/>
</dbReference>
<dbReference type="Gene3D" id="3.10.10.10">
    <property type="entry name" value="HIV Type 1 Reverse Transcriptase, subunit A, domain 1"/>
    <property type="match status" value="1"/>
</dbReference>
<name>A0A5A7T6H9_CUCMM</name>
<organism evidence="2 3">
    <name type="scientific">Cucumis melo var. makuwa</name>
    <name type="common">Oriental melon</name>
    <dbReference type="NCBI Taxonomy" id="1194695"/>
    <lineage>
        <taxon>Eukaryota</taxon>
        <taxon>Viridiplantae</taxon>
        <taxon>Streptophyta</taxon>
        <taxon>Embryophyta</taxon>
        <taxon>Tracheophyta</taxon>
        <taxon>Spermatophyta</taxon>
        <taxon>Magnoliopsida</taxon>
        <taxon>eudicotyledons</taxon>
        <taxon>Gunneridae</taxon>
        <taxon>Pentapetalae</taxon>
        <taxon>rosids</taxon>
        <taxon>fabids</taxon>
        <taxon>Cucurbitales</taxon>
        <taxon>Cucurbitaceae</taxon>
        <taxon>Benincaseae</taxon>
        <taxon>Cucumis</taxon>
    </lineage>
</organism>
<gene>
    <name evidence="2" type="ORF">E6C27_scaffold47G00120</name>
</gene>
<feature type="region of interest" description="Disordered" evidence="1">
    <location>
        <begin position="96"/>
        <end position="121"/>
    </location>
</feature>
<dbReference type="AlphaFoldDB" id="A0A5A7T6H9"/>
<protein>
    <submittedName>
        <fullName evidence="2">Ty3-gypsy retroelement transposase</fullName>
    </submittedName>
</protein>
<sequence>MEANAKENEATSSREIRETSTERKADTDKISGDRSKFKKVEMSVFTGDDLDSRLFYAERPKGLAEMTLIAQLVKNREIIKGEANLNGFAGRKYPPQAAANAKSTTNQSINDNKGNTSFPIRTITLRSPNTGEVRKEGTSKRLPDVEFQLRREKGLCFRCNEKYSADHECKMKEQRKLRMFVINSNNEELEIVEEVEAESIELRMVEVKNNTTACVELSINSVVGVNDPRGTAIKGKGVCESLEVKLNEWEVKEDFLLLELGGVDIILGDPSLTKARVSLKNLLKTWEDQDHGYLIECRSLELIELNGLTAEETTESKETEERIAPMLNQYNDVFEWPKKLPPRKSIEHHIHLKKGTNPVNVRPYRYAYHQKEEMKKLVGEMLGSRVIRPIRMADEDVEKTAFRTHEGHYEFLNRPLCLSPVGLLLPLEIPTQVWSDISMDFVDGLPKATGFEFDFMDFPHPLYRIEISEKPKEWIKWLPWAKYWYNTTFHRALGMTPFQVVYGRKPPSLLYYGDQVTSNATLDEQLRERNMVLLSLREHLRLAQDQMKKYADQKRRHVEYEVGDPVFLKIRPHHQLSLRRKRNENLFSKYFGPYKILERIGPSSGL</sequence>
<feature type="region of interest" description="Disordered" evidence="1">
    <location>
        <begin position="1"/>
        <end position="33"/>
    </location>
</feature>
<dbReference type="InterPro" id="IPR036397">
    <property type="entry name" value="RNaseH_sf"/>
</dbReference>
<dbReference type="OrthoDB" id="1934862at2759"/>
<dbReference type="Proteomes" id="UP000321393">
    <property type="component" value="Unassembled WGS sequence"/>
</dbReference>
<evidence type="ECO:0000313" key="2">
    <source>
        <dbReference type="EMBL" id="KAA0038850.1"/>
    </source>
</evidence>
<evidence type="ECO:0000313" key="3">
    <source>
        <dbReference type="Proteomes" id="UP000321393"/>
    </source>
</evidence>
<dbReference type="Gene3D" id="3.30.420.10">
    <property type="entry name" value="Ribonuclease H-like superfamily/Ribonuclease H"/>
    <property type="match status" value="1"/>
</dbReference>
<accession>A0A5A7T6H9</accession>